<dbReference type="AlphaFoldDB" id="A0A5N7JVM1"/>
<keyword evidence="1" id="KW-1133">Transmembrane helix</keyword>
<name>A0A5N7JVM1_9PSED</name>
<dbReference type="RefSeq" id="WP_152750124.1">
    <property type="nucleotide sequence ID" value="NZ_JBLZPT010000001.1"/>
</dbReference>
<organism evidence="2 3">
    <name type="scientific">Pseudomonas kitaguniensis</name>
    <dbReference type="NCBI Taxonomy" id="2607908"/>
    <lineage>
        <taxon>Bacteria</taxon>
        <taxon>Pseudomonadati</taxon>
        <taxon>Pseudomonadota</taxon>
        <taxon>Gammaproteobacteria</taxon>
        <taxon>Pseudomonadales</taxon>
        <taxon>Pseudomonadaceae</taxon>
        <taxon>Pseudomonas</taxon>
    </lineage>
</organism>
<dbReference type="EMBL" id="VUBA01000098">
    <property type="protein sequence ID" value="MPQ85432.1"/>
    <property type="molecule type" value="Genomic_DNA"/>
</dbReference>
<keyword evidence="1" id="KW-0472">Membrane</keyword>
<evidence type="ECO:0000313" key="2">
    <source>
        <dbReference type="EMBL" id="MPQ85432.1"/>
    </source>
</evidence>
<evidence type="ECO:0000256" key="1">
    <source>
        <dbReference type="SAM" id="Phobius"/>
    </source>
</evidence>
<protein>
    <submittedName>
        <fullName evidence="2">Uncharacterized protein</fullName>
    </submittedName>
</protein>
<proteinExistence type="predicted"/>
<accession>A0A5N7JVM1</accession>
<sequence length="66" mass="7643">MLQHDKEQAVIEKIHADITRIYAEQRKLNAEAHKITRENFWYPLGVVMAMFTVFSSVLALAIKILT</sequence>
<comment type="caution">
    <text evidence="2">The sequence shown here is derived from an EMBL/GenBank/DDBJ whole genome shotgun (WGS) entry which is preliminary data.</text>
</comment>
<gene>
    <name evidence="2" type="ORF">F0170_16410</name>
</gene>
<keyword evidence="1" id="KW-0812">Transmembrane</keyword>
<evidence type="ECO:0000313" key="3">
    <source>
        <dbReference type="Proteomes" id="UP000325438"/>
    </source>
</evidence>
<reference evidence="2 3" key="1">
    <citation type="submission" date="2019-09" db="EMBL/GenBank/DDBJ databases">
        <title>The draft genomes of Allium pathogen Pseudomonas sp.</title>
        <authorList>
            <person name="Fujikawa T."/>
            <person name="Sawada H."/>
        </authorList>
    </citation>
    <scope>NUCLEOTIDE SEQUENCE [LARGE SCALE GENOMIC DNA]</scope>
    <source>
        <strain evidence="2 3">MAFF 730085</strain>
    </source>
</reference>
<dbReference type="Proteomes" id="UP000325438">
    <property type="component" value="Unassembled WGS sequence"/>
</dbReference>
<feature type="transmembrane region" description="Helical" evidence="1">
    <location>
        <begin position="40"/>
        <end position="62"/>
    </location>
</feature>